<feature type="domain" description="Thiamine-phosphate synthase ThiN" evidence="1">
    <location>
        <begin position="15"/>
        <end position="185"/>
    </location>
</feature>
<dbReference type="RefSeq" id="WP_316968840.1">
    <property type="nucleotide sequence ID" value="NZ_JARFPL010000014.1"/>
</dbReference>
<dbReference type="Gene3D" id="3.40.225.10">
    <property type="entry name" value="Class II aldolase/adducin N-terminal domain"/>
    <property type="match status" value="1"/>
</dbReference>
<gene>
    <name evidence="2" type="ORF">P0O24_06000</name>
</gene>
<reference evidence="2 3" key="1">
    <citation type="submission" date="2023-03" db="EMBL/GenBank/DDBJ databases">
        <title>Whole genome sequencing of Methanotrichaceae archaeon M04Ac.</title>
        <authorList>
            <person name="Khomyakova M.A."/>
            <person name="Merkel A.Y."/>
            <person name="Slobodkin A.I."/>
        </authorList>
    </citation>
    <scope>NUCLEOTIDE SEQUENCE [LARGE SCALE GENOMIC DNA]</scope>
    <source>
        <strain evidence="2 3">M04Ac</strain>
    </source>
</reference>
<protein>
    <submittedName>
        <fullName evidence="2">Thiamine-phosphate synthase family protein</fullName>
    </submittedName>
</protein>
<dbReference type="SUPFAM" id="SSF53639">
    <property type="entry name" value="AraD/HMP-PK domain-like"/>
    <property type="match status" value="1"/>
</dbReference>
<sequence>MTIEEDIQMYGKISLAIEEIESCKEFSPLIPEVRTNLVYSRPNPGSPEDVLAVDGRITVVGGMPHAAGRPRFGASSHMARLIMEVMKRDPAYRAGVNFANDSRLAEWLEGYAAEKGWTYSVIDRRKEPDEIKEMEGSSMPWKVSEAIEAAGGRIPKLFYETGAVGKEPVTVLIGRDPLEVVREVCEIARSFHERT</sequence>
<proteinExistence type="predicted"/>
<evidence type="ECO:0000313" key="3">
    <source>
        <dbReference type="Proteomes" id="UP001215956"/>
    </source>
</evidence>
<dbReference type="InterPro" id="IPR019293">
    <property type="entry name" value="ThiN"/>
</dbReference>
<dbReference type="PANTHER" id="PTHR40730:SF4">
    <property type="entry name" value="TRANSCRIPTIONAL REGULATOR"/>
    <property type="match status" value="1"/>
</dbReference>
<keyword evidence="3" id="KW-1185">Reference proteome</keyword>
<dbReference type="PANTHER" id="PTHR40730">
    <property type="entry name" value="TRANSCRIPTIONAL REGULATOR PROTEIN-LIKE PROTEIN"/>
    <property type="match status" value="1"/>
</dbReference>
<dbReference type="Pfam" id="PF10120">
    <property type="entry name" value="ThiN"/>
    <property type="match status" value="1"/>
</dbReference>
<dbReference type="Proteomes" id="UP001215956">
    <property type="component" value="Unassembled WGS sequence"/>
</dbReference>
<evidence type="ECO:0000259" key="1">
    <source>
        <dbReference type="Pfam" id="PF10120"/>
    </source>
</evidence>
<evidence type="ECO:0000313" key="2">
    <source>
        <dbReference type="EMBL" id="MDF0593134.1"/>
    </source>
</evidence>
<name>A0ABT5XEJ0_9EURY</name>
<organism evidence="2 3">
    <name type="scientific">Candidatus Methanocrinis alkalitolerans</name>
    <dbReference type="NCBI Taxonomy" id="3033395"/>
    <lineage>
        <taxon>Archaea</taxon>
        <taxon>Methanobacteriati</taxon>
        <taxon>Methanobacteriota</taxon>
        <taxon>Stenosarchaea group</taxon>
        <taxon>Methanomicrobia</taxon>
        <taxon>Methanotrichales</taxon>
        <taxon>Methanotrichaceae</taxon>
        <taxon>Methanocrinis</taxon>
    </lineage>
</organism>
<dbReference type="EMBL" id="JARFPL010000014">
    <property type="protein sequence ID" value="MDF0593134.1"/>
    <property type="molecule type" value="Genomic_DNA"/>
</dbReference>
<comment type="caution">
    <text evidence="2">The sequence shown here is derived from an EMBL/GenBank/DDBJ whole genome shotgun (WGS) entry which is preliminary data.</text>
</comment>
<accession>A0ABT5XEJ0</accession>
<dbReference type="InterPro" id="IPR036409">
    <property type="entry name" value="Aldolase_II/adducin_N_sf"/>
</dbReference>